<dbReference type="AlphaFoldDB" id="A0A327YHN0"/>
<dbReference type="InterPro" id="IPR009526">
    <property type="entry name" value="DUF1146"/>
</dbReference>
<comment type="caution">
    <text evidence="2">The sequence shown here is derived from an EMBL/GenBank/DDBJ whole genome shotgun (WGS) entry which is preliminary data.</text>
</comment>
<sequence>MESFGYQALVNILSHLVFIALTWWTLQGVHIEKILKPNRVVQARLFYILLTLAIGSTVSNFFLDYLSWSRQLPLIFRGG</sequence>
<evidence type="ECO:0000313" key="3">
    <source>
        <dbReference type="Proteomes" id="UP000248555"/>
    </source>
</evidence>
<proteinExistence type="predicted"/>
<feature type="transmembrane region" description="Helical" evidence="1">
    <location>
        <begin position="6"/>
        <end position="24"/>
    </location>
</feature>
<keyword evidence="1" id="KW-0472">Membrane</keyword>
<reference evidence="2 3" key="1">
    <citation type="submission" date="2018-06" db="EMBL/GenBank/DDBJ databases">
        <title>Genomic Encyclopedia of Type Strains, Phase III (KMG-III): the genomes of soil and plant-associated and newly described type strains.</title>
        <authorList>
            <person name="Whitman W."/>
        </authorList>
    </citation>
    <scope>NUCLEOTIDE SEQUENCE [LARGE SCALE GENOMIC DNA]</scope>
    <source>
        <strain evidence="2 3">CGMCC 1.8979</strain>
    </source>
</reference>
<gene>
    <name evidence="2" type="ORF">B0I26_10476</name>
</gene>
<keyword evidence="1" id="KW-0812">Transmembrane</keyword>
<evidence type="ECO:0000313" key="2">
    <source>
        <dbReference type="EMBL" id="RAK20424.1"/>
    </source>
</evidence>
<dbReference type="Pfam" id="PF06612">
    <property type="entry name" value="DUF1146"/>
    <property type="match status" value="1"/>
</dbReference>
<dbReference type="EMBL" id="QLMH01000004">
    <property type="protein sequence ID" value="RAK20424.1"/>
    <property type="molecule type" value="Genomic_DNA"/>
</dbReference>
<evidence type="ECO:0000256" key="1">
    <source>
        <dbReference type="SAM" id="Phobius"/>
    </source>
</evidence>
<accession>A0A327YHN0</accession>
<feature type="transmembrane region" description="Helical" evidence="1">
    <location>
        <begin position="45"/>
        <end position="63"/>
    </location>
</feature>
<keyword evidence="1" id="KW-1133">Transmembrane helix</keyword>
<dbReference type="OrthoDB" id="1651016at2"/>
<keyword evidence="3" id="KW-1185">Reference proteome</keyword>
<protein>
    <submittedName>
        <fullName evidence="2">Putative integral membrane protein (TIGR02327 family)</fullName>
    </submittedName>
</protein>
<dbReference type="Proteomes" id="UP000248555">
    <property type="component" value="Unassembled WGS sequence"/>
</dbReference>
<dbReference type="RefSeq" id="WP_111644731.1">
    <property type="nucleotide sequence ID" value="NZ_QLMH01000004.1"/>
</dbReference>
<organism evidence="2 3">
    <name type="scientific">Paranoxybacillus vitaminiphilus</name>
    <dbReference type="NCBI Taxonomy" id="581036"/>
    <lineage>
        <taxon>Bacteria</taxon>
        <taxon>Bacillati</taxon>
        <taxon>Bacillota</taxon>
        <taxon>Bacilli</taxon>
        <taxon>Bacillales</taxon>
        <taxon>Anoxybacillaceae</taxon>
        <taxon>Paranoxybacillus</taxon>
    </lineage>
</organism>
<name>A0A327YHN0_9BACL</name>
<dbReference type="NCBIfam" id="TIGR02327">
    <property type="entry name" value="int_mem_ywzB"/>
    <property type="match status" value="1"/>
</dbReference>